<gene>
    <name evidence="1" type="ORF">EV194_11064</name>
</gene>
<comment type="caution">
    <text evidence="1">The sequence shown here is derived from an EMBL/GenBank/DDBJ whole genome shotgun (WGS) entry which is preliminary data.</text>
</comment>
<reference evidence="1 2" key="1">
    <citation type="submission" date="2019-03" db="EMBL/GenBank/DDBJ databases">
        <title>Genomic Encyclopedia of Type Strains, Phase IV (KMG-IV): sequencing the most valuable type-strain genomes for metagenomic binning, comparative biology and taxonomic classification.</title>
        <authorList>
            <person name="Goeker M."/>
        </authorList>
    </citation>
    <scope>NUCLEOTIDE SEQUENCE [LARGE SCALE GENOMIC DNA]</scope>
    <source>
        <strain evidence="1 2">DSM 24179</strain>
    </source>
</reference>
<organism evidence="1 2">
    <name type="scientific">Natronoflexus pectinivorans</name>
    <dbReference type="NCBI Taxonomy" id="682526"/>
    <lineage>
        <taxon>Bacteria</taxon>
        <taxon>Pseudomonadati</taxon>
        <taxon>Bacteroidota</taxon>
        <taxon>Bacteroidia</taxon>
        <taxon>Marinilabiliales</taxon>
        <taxon>Marinilabiliaceae</taxon>
        <taxon>Natronoflexus</taxon>
    </lineage>
</organism>
<dbReference type="EMBL" id="SLWK01000010">
    <property type="protein sequence ID" value="TCO07065.1"/>
    <property type="molecule type" value="Genomic_DNA"/>
</dbReference>
<protein>
    <submittedName>
        <fullName evidence="1">Uncharacterized protein</fullName>
    </submittedName>
</protein>
<name>A0A4R2GGB5_9BACT</name>
<evidence type="ECO:0000313" key="2">
    <source>
        <dbReference type="Proteomes" id="UP000295221"/>
    </source>
</evidence>
<accession>A0A4R2GGB5</accession>
<keyword evidence="2" id="KW-1185">Reference proteome</keyword>
<sequence>MQGKKKKRQCKLYGIFVLPPHEKEKSKHIAYIGKPHELTLKPKLTKECNSF</sequence>
<dbReference type="Proteomes" id="UP000295221">
    <property type="component" value="Unassembled WGS sequence"/>
</dbReference>
<dbReference type="AlphaFoldDB" id="A0A4R2GGB5"/>
<evidence type="ECO:0000313" key="1">
    <source>
        <dbReference type="EMBL" id="TCO07065.1"/>
    </source>
</evidence>
<proteinExistence type="predicted"/>